<protein>
    <recommendedName>
        <fullName evidence="5">Sortase</fullName>
    </recommendedName>
</protein>
<gene>
    <name evidence="3" type="ORF">E3T55_18985</name>
</gene>
<organism evidence="3 4">
    <name type="scientific">Cryobacterium frigoriphilum</name>
    <dbReference type="NCBI Taxonomy" id="1259150"/>
    <lineage>
        <taxon>Bacteria</taxon>
        <taxon>Bacillati</taxon>
        <taxon>Actinomycetota</taxon>
        <taxon>Actinomycetes</taxon>
        <taxon>Micrococcales</taxon>
        <taxon>Microbacteriaceae</taxon>
        <taxon>Cryobacterium</taxon>
    </lineage>
</organism>
<proteinExistence type="predicted"/>
<feature type="signal peptide" evidence="2">
    <location>
        <begin position="1"/>
        <end position="23"/>
    </location>
</feature>
<evidence type="ECO:0000256" key="2">
    <source>
        <dbReference type="SAM" id="SignalP"/>
    </source>
</evidence>
<accession>A0A4R8ZTN1</accession>
<keyword evidence="1" id="KW-0472">Membrane</keyword>
<evidence type="ECO:0000313" key="3">
    <source>
        <dbReference type="EMBL" id="TFD45355.1"/>
    </source>
</evidence>
<evidence type="ECO:0000256" key="1">
    <source>
        <dbReference type="SAM" id="Phobius"/>
    </source>
</evidence>
<feature type="chain" id="PRO_5020959546" description="Sortase" evidence="2">
    <location>
        <begin position="24"/>
        <end position="318"/>
    </location>
</feature>
<name>A0A4R8ZTN1_9MICO</name>
<sequence>MNKSVWALTLALFASLGPLSIPAASATYVPDAPISTTVTGQVVPSGTVTVAFGAGSFLAAEPVSLAFTGAGRATLAAARAGTITLTKTTDAAGSLLVDVTLPATASGSYTLVATGLTSATVGAATIIVGGYASVPGAQAGAQADAQAGAQAGADTAARQVVTAEHIAVSGDDAAGGTSSVSIAAAAFTPHEDVAFAVVGSGSATLSALRAASVSLVISADARGAADVTVTLPDDAAGVYAVSAQGLSSKTVANTTITVGASAAAAAQAGVTAGAQTGVQASTSGWLRGYTSPLLYVWIAAGLSLLALGLIGVLRLKRP</sequence>
<keyword evidence="1" id="KW-0812">Transmembrane</keyword>
<dbReference type="Proteomes" id="UP000297447">
    <property type="component" value="Unassembled WGS sequence"/>
</dbReference>
<dbReference type="AlphaFoldDB" id="A0A4R8ZTN1"/>
<dbReference type="EMBL" id="SOHE01000087">
    <property type="protein sequence ID" value="TFD45355.1"/>
    <property type="molecule type" value="Genomic_DNA"/>
</dbReference>
<keyword evidence="2" id="KW-0732">Signal</keyword>
<feature type="transmembrane region" description="Helical" evidence="1">
    <location>
        <begin position="294"/>
        <end position="315"/>
    </location>
</feature>
<dbReference type="RefSeq" id="WP_134521104.1">
    <property type="nucleotide sequence ID" value="NZ_SOHE01000087.1"/>
</dbReference>
<comment type="caution">
    <text evidence="3">The sequence shown here is derived from an EMBL/GenBank/DDBJ whole genome shotgun (WGS) entry which is preliminary data.</text>
</comment>
<keyword evidence="1" id="KW-1133">Transmembrane helix</keyword>
<dbReference type="OrthoDB" id="5126528at2"/>
<evidence type="ECO:0000313" key="4">
    <source>
        <dbReference type="Proteomes" id="UP000297447"/>
    </source>
</evidence>
<reference evidence="3 4" key="1">
    <citation type="submission" date="2019-03" db="EMBL/GenBank/DDBJ databases">
        <title>Genomics of glacier-inhabiting Cryobacterium strains.</title>
        <authorList>
            <person name="Liu Q."/>
            <person name="Xin Y.-H."/>
        </authorList>
    </citation>
    <scope>NUCLEOTIDE SEQUENCE [LARGE SCALE GENOMIC DNA]</scope>
    <source>
        <strain evidence="3 4">Hh14</strain>
    </source>
</reference>
<keyword evidence="4" id="KW-1185">Reference proteome</keyword>
<evidence type="ECO:0008006" key="5">
    <source>
        <dbReference type="Google" id="ProtNLM"/>
    </source>
</evidence>